<keyword evidence="2" id="KW-1185">Reference proteome</keyword>
<proteinExistence type="predicted"/>
<dbReference type="AlphaFoldDB" id="A0A0N7M9P6"/>
<evidence type="ECO:0000313" key="2">
    <source>
        <dbReference type="Proteomes" id="UP000051870"/>
    </source>
</evidence>
<gene>
    <name evidence="1" type="ORF">PH7735_02512</name>
</gene>
<dbReference type="STRING" id="1715693.PH7735_02512"/>
<organism evidence="1 2">
    <name type="scientific">Shimia thalassica</name>
    <dbReference type="NCBI Taxonomy" id="1715693"/>
    <lineage>
        <taxon>Bacteria</taxon>
        <taxon>Pseudomonadati</taxon>
        <taxon>Pseudomonadota</taxon>
        <taxon>Alphaproteobacteria</taxon>
        <taxon>Rhodobacterales</taxon>
        <taxon>Roseobacteraceae</taxon>
    </lineage>
</organism>
<protein>
    <submittedName>
        <fullName evidence="1">Uncharacterized protein</fullName>
    </submittedName>
</protein>
<name>A0A0N7M9P6_9RHOB</name>
<reference evidence="2" key="1">
    <citation type="submission" date="2015-09" db="EMBL/GenBank/DDBJ databases">
        <authorList>
            <person name="Rodrigo-Torres Lidia"/>
            <person name="Arahal R.David."/>
        </authorList>
    </citation>
    <scope>NUCLEOTIDE SEQUENCE [LARGE SCALE GENOMIC DNA]</scope>
    <source>
        <strain evidence="2">CECT 7735</strain>
    </source>
</reference>
<dbReference type="GeneID" id="83881531"/>
<dbReference type="Proteomes" id="UP000051870">
    <property type="component" value="Unassembled WGS sequence"/>
</dbReference>
<dbReference type="RefSeq" id="WP_058311674.1">
    <property type="nucleotide sequence ID" value="NZ_CYTW01000002.1"/>
</dbReference>
<evidence type="ECO:0000313" key="1">
    <source>
        <dbReference type="EMBL" id="CUK01928.1"/>
    </source>
</evidence>
<dbReference type="EMBL" id="CYTW01000002">
    <property type="protein sequence ID" value="CUK01928.1"/>
    <property type="molecule type" value="Genomic_DNA"/>
</dbReference>
<accession>A0A0N7M9P6</accession>
<sequence>MNVNELITKANELEAQISGATGDTRYDLHQKLHRTLENIRIKGGKVPAHLRNLDLELIDEEVEDSFDNMPI</sequence>